<proteinExistence type="predicted"/>
<comment type="caution">
    <text evidence="1">The sequence shown here is derived from an EMBL/GenBank/DDBJ whole genome shotgun (WGS) entry which is preliminary data.</text>
</comment>
<dbReference type="Proteomes" id="UP001500101">
    <property type="component" value="Unassembled WGS sequence"/>
</dbReference>
<gene>
    <name evidence="1" type="ORF">GCM10022216_15410</name>
</gene>
<dbReference type="EMBL" id="BAAAZI010000006">
    <property type="protein sequence ID" value="GAA4138352.1"/>
    <property type="molecule type" value="Genomic_DNA"/>
</dbReference>
<evidence type="ECO:0000313" key="1">
    <source>
        <dbReference type="EMBL" id="GAA4138352.1"/>
    </source>
</evidence>
<reference evidence="2" key="1">
    <citation type="journal article" date="2019" name="Int. J. Syst. Evol. Microbiol.">
        <title>The Global Catalogue of Microorganisms (GCM) 10K type strain sequencing project: providing services to taxonomists for standard genome sequencing and annotation.</title>
        <authorList>
            <consortium name="The Broad Institute Genomics Platform"/>
            <consortium name="The Broad Institute Genome Sequencing Center for Infectious Disease"/>
            <person name="Wu L."/>
            <person name="Ma J."/>
        </authorList>
    </citation>
    <scope>NUCLEOTIDE SEQUENCE [LARGE SCALE GENOMIC DNA]</scope>
    <source>
        <strain evidence="2">JCM 16704</strain>
    </source>
</reference>
<dbReference type="SUPFAM" id="SSF48371">
    <property type="entry name" value="ARM repeat"/>
    <property type="match status" value="1"/>
</dbReference>
<accession>A0ABP7YM20</accession>
<evidence type="ECO:0000313" key="2">
    <source>
        <dbReference type="Proteomes" id="UP001500101"/>
    </source>
</evidence>
<dbReference type="RefSeq" id="WP_344674045.1">
    <property type="nucleotide sequence ID" value="NZ_BAAAZI010000006.1"/>
</dbReference>
<organism evidence="1 2">
    <name type="scientific">Sphingobacterium kyonggiense</name>
    <dbReference type="NCBI Taxonomy" id="714075"/>
    <lineage>
        <taxon>Bacteria</taxon>
        <taxon>Pseudomonadati</taxon>
        <taxon>Bacteroidota</taxon>
        <taxon>Sphingobacteriia</taxon>
        <taxon>Sphingobacteriales</taxon>
        <taxon>Sphingobacteriaceae</taxon>
        <taxon>Sphingobacterium</taxon>
    </lineage>
</organism>
<evidence type="ECO:0008006" key="3">
    <source>
        <dbReference type="Google" id="ProtNLM"/>
    </source>
</evidence>
<protein>
    <recommendedName>
        <fullName evidence="3">HEAT repeat domain-containing protein</fullName>
    </recommendedName>
</protein>
<name>A0ABP7YM20_9SPHI</name>
<keyword evidence="2" id="KW-1185">Reference proteome</keyword>
<sequence>MAENKQQNISEALLTFGASDLSIDILKHCSLQELLELSVDPQQARVAFRASWALEHILLKHTELFKGIIPSLLSNYTFTDNWSSLRSYTKLWMWLLSEKNTAYKLSPEQEEQLLEKTFAIIEDNDCPVAVLVNAYDILMYLVPNHPWVAQELRLQLELSLEKEASAALISRAKRLFKKLSRVKNTD</sequence>
<dbReference type="InterPro" id="IPR016024">
    <property type="entry name" value="ARM-type_fold"/>
</dbReference>